<dbReference type="Gene3D" id="3.40.50.200">
    <property type="entry name" value="Peptidase S8/S53 domain"/>
    <property type="match status" value="1"/>
</dbReference>
<evidence type="ECO:0000256" key="10">
    <source>
        <dbReference type="ARBA" id="ARBA00022825"/>
    </source>
</evidence>
<dbReference type="GO" id="GO:0008240">
    <property type="term" value="F:tripeptidyl-peptidase activity"/>
    <property type="evidence" value="ECO:0007669"/>
    <property type="project" value="UniProtKB-EC"/>
</dbReference>
<evidence type="ECO:0000259" key="17">
    <source>
        <dbReference type="PROSITE" id="PS51695"/>
    </source>
</evidence>
<keyword evidence="13" id="KW-0865">Zymogen</keyword>
<evidence type="ECO:0000256" key="3">
    <source>
        <dbReference type="ARBA" id="ARBA00004239"/>
    </source>
</evidence>
<dbReference type="InterPro" id="IPR000209">
    <property type="entry name" value="Peptidase_S8/S53_dom"/>
</dbReference>
<dbReference type="SUPFAM" id="SSF52743">
    <property type="entry name" value="Subtilisin-like"/>
    <property type="match status" value="1"/>
</dbReference>
<protein>
    <recommendedName>
        <fullName evidence="4">tripeptidyl-peptidase II</fullName>
        <ecNumber evidence="4">3.4.14.10</ecNumber>
    </recommendedName>
</protein>
<dbReference type="GO" id="GO:0005576">
    <property type="term" value="C:extracellular region"/>
    <property type="evidence" value="ECO:0007669"/>
    <property type="project" value="UniProtKB-SubCell"/>
</dbReference>
<keyword evidence="7 15" id="KW-0479">Metal-binding</keyword>
<dbReference type="GO" id="GO:0006508">
    <property type="term" value="P:proteolysis"/>
    <property type="evidence" value="ECO:0007669"/>
    <property type="project" value="UniProtKB-KW"/>
</dbReference>
<dbReference type="CDD" id="cd04056">
    <property type="entry name" value="Peptidases_S53"/>
    <property type="match status" value="1"/>
</dbReference>
<gene>
    <name evidence="18" type="ORF">SISNIDRAFT_497362</name>
</gene>
<feature type="binding site" evidence="15">
    <location>
        <position position="613"/>
    </location>
    <ligand>
        <name>Ca(2+)</name>
        <dbReference type="ChEBI" id="CHEBI:29108"/>
    </ligand>
</feature>
<feature type="binding site" evidence="15">
    <location>
        <position position="593"/>
    </location>
    <ligand>
        <name>Ca(2+)</name>
        <dbReference type="ChEBI" id="CHEBI:29108"/>
    </ligand>
</feature>
<comment type="cofactor">
    <cofactor evidence="15">
        <name>Ca(2+)</name>
        <dbReference type="ChEBI" id="CHEBI:29108"/>
    </cofactor>
    <text evidence="15">Binds 1 Ca(2+) ion per subunit.</text>
</comment>
<dbReference type="Proteomes" id="UP000076722">
    <property type="component" value="Unassembled WGS sequence"/>
</dbReference>
<comment type="subcellular location">
    <subcellularLocation>
        <location evidence="3">Secreted</location>
        <location evidence="3">Extracellular space</location>
    </subcellularLocation>
</comment>
<dbReference type="GO" id="GO:0046872">
    <property type="term" value="F:metal ion binding"/>
    <property type="evidence" value="ECO:0007669"/>
    <property type="project" value="UniProtKB-UniRule"/>
</dbReference>
<proteinExistence type="predicted"/>
<evidence type="ECO:0000256" key="9">
    <source>
        <dbReference type="ARBA" id="ARBA00022801"/>
    </source>
</evidence>
<evidence type="ECO:0000256" key="14">
    <source>
        <dbReference type="ARBA" id="ARBA00023180"/>
    </source>
</evidence>
<feature type="active site" description="Charge relay system" evidence="15">
    <location>
        <position position="550"/>
    </location>
</feature>
<dbReference type="SUPFAM" id="SSF54897">
    <property type="entry name" value="Protease propeptides/inhibitors"/>
    <property type="match status" value="1"/>
</dbReference>
<evidence type="ECO:0000256" key="6">
    <source>
        <dbReference type="ARBA" id="ARBA00022670"/>
    </source>
</evidence>
<keyword evidence="14" id="KW-0325">Glycoprotein</keyword>
<keyword evidence="11 15" id="KW-0106">Calcium</keyword>
<keyword evidence="10 15" id="KW-0720">Serine protease</keyword>
<dbReference type="InterPro" id="IPR036852">
    <property type="entry name" value="Peptidase_S8/S53_dom_sf"/>
</dbReference>
<comment type="catalytic activity">
    <reaction evidence="1">
        <text>Release of an N-terminal tripeptide from a polypeptide.</text>
        <dbReference type="EC" id="3.4.14.10"/>
    </reaction>
</comment>
<dbReference type="CDD" id="cd11377">
    <property type="entry name" value="Pro-peptidase_S53"/>
    <property type="match status" value="1"/>
</dbReference>
<feature type="active site" description="Charge relay system" evidence="15">
    <location>
        <position position="327"/>
    </location>
</feature>
<evidence type="ECO:0000256" key="4">
    <source>
        <dbReference type="ARBA" id="ARBA00012462"/>
    </source>
</evidence>
<dbReference type="InterPro" id="IPR030400">
    <property type="entry name" value="Sedolisin_dom"/>
</dbReference>
<dbReference type="SMART" id="SM00944">
    <property type="entry name" value="Pro-kuma_activ"/>
    <property type="match status" value="1"/>
</dbReference>
<keyword evidence="6 15" id="KW-0645">Protease</keyword>
<feature type="chain" id="PRO_5007852602" description="tripeptidyl-peptidase II" evidence="16">
    <location>
        <begin position="21"/>
        <end position="630"/>
    </location>
</feature>
<comment type="function">
    <text evidence="2">Secreted tripeptidyl-peptidase which degrades proteins at acidic pHs and is involved in virulence.</text>
</comment>
<evidence type="ECO:0000313" key="18">
    <source>
        <dbReference type="EMBL" id="KZS89735.1"/>
    </source>
</evidence>
<keyword evidence="5" id="KW-0964">Secreted</keyword>
<feature type="domain" description="Peptidase S53" evidence="17">
    <location>
        <begin position="245"/>
        <end position="630"/>
    </location>
</feature>
<dbReference type="PANTHER" id="PTHR14218:SF15">
    <property type="entry name" value="TRIPEPTIDYL-PEPTIDASE 1"/>
    <property type="match status" value="1"/>
</dbReference>
<feature type="binding site" evidence="15">
    <location>
        <position position="592"/>
    </location>
    <ligand>
        <name>Ca(2+)</name>
        <dbReference type="ChEBI" id="CHEBI:29108"/>
    </ligand>
</feature>
<evidence type="ECO:0000256" key="11">
    <source>
        <dbReference type="ARBA" id="ARBA00022837"/>
    </source>
</evidence>
<dbReference type="AlphaFoldDB" id="A0A164QKC3"/>
<keyword evidence="19" id="KW-1185">Reference proteome</keyword>
<evidence type="ECO:0000256" key="8">
    <source>
        <dbReference type="ARBA" id="ARBA00022729"/>
    </source>
</evidence>
<reference evidence="18 19" key="1">
    <citation type="journal article" date="2016" name="Mol. Biol. Evol.">
        <title>Comparative Genomics of Early-Diverging Mushroom-Forming Fungi Provides Insights into the Origins of Lignocellulose Decay Capabilities.</title>
        <authorList>
            <person name="Nagy L.G."/>
            <person name="Riley R."/>
            <person name="Tritt A."/>
            <person name="Adam C."/>
            <person name="Daum C."/>
            <person name="Floudas D."/>
            <person name="Sun H."/>
            <person name="Yadav J.S."/>
            <person name="Pangilinan J."/>
            <person name="Larsson K.H."/>
            <person name="Matsuura K."/>
            <person name="Barry K."/>
            <person name="Labutti K."/>
            <person name="Kuo R."/>
            <person name="Ohm R.A."/>
            <person name="Bhattacharya S.S."/>
            <person name="Shirouzu T."/>
            <person name="Yoshinaga Y."/>
            <person name="Martin F.M."/>
            <person name="Grigoriev I.V."/>
            <person name="Hibbett D.S."/>
        </authorList>
    </citation>
    <scope>NUCLEOTIDE SEQUENCE [LARGE SCALE GENOMIC DNA]</scope>
    <source>
        <strain evidence="18 19">HHB9708</strain>
    </source>
</reference>
<dbReference type="InterPro" id="IPR015366">
    <property type="entry name" value="S53_propep"/>
</dbReference>
<dbReference type="GO" id="GO:0004252">
    <property type="term" value="F:serine-type endopeptidase activity"/>
    <property type="evidence" value="ECO:0007669"/>
    <property type="project" value="UniProtKB-UniRule"/>
</dbReference>
<organism evidence="18 19">
    <name type="scientific">Sistotremastrum niveocremeum HHB9708</name>
    <dbReference type="NCBI Taxonomy" id="1314777"/>
    <lineage>
        <taxon>Eukaryota</taxon>
        <taxon>Fungi</taxon>
        <taxon>Dikarya</taxon>
        <taxon>Basidiomycota</taxon>
        <taxon>Agaricomycotina</taxon>
        <taxon>Agaricomycetes</taxon>
        <taxon>Sistotremastrales</taxon>
        <taxon>Sistotremastraceae</taxon>
        <taxon>Sertulicium</taxon>
        <taxon>Sertulicium niveocremeum</taxon>
    </lineage>
</organism>
<accession>A0A164QKC3</accession>
<dbReference type="Pfam" id="PF00082">
    <property type="entry name" value="Peptidase_S8"/>
    <property type="match status" value="1"/>
</dbReference>
<dbReference type="InterPro" id="IPR050819">
    <property type="entry name" value="Tripeptidyl-peptidase_I"/>
</dbReference>
<dbReference type="FunFam" id="3.40.50.200:FF:000015">
    <property type="entry name" value="Tripeptidyl peptidase A"/>
    <property type="match status" value="1"/>
</dbReference>
<keyword evidence="12" id="KW-0843">Virulence</keyword>
<feature type="active site" description="Charge relay system" evidence="15">
    <location>
        <position position="331"/>
    </location>
</feature>
<evidence type="ECO:0000313" key="19">
    <source>
        <dbReference type="Proteomes" id="UP000076722"/>
    </source>
</evidence>
<dbReference type="PANTHER" id="PTHR14218">
    <property type="entry name" value="PROTEASE S8 TRIPEPTIDYL PEPTIDASE I CLN2"/>
    <property type="match status" value="1"/>
</dbReference>
<evidence type="ECO:0000256" key="13">
    <source>
        <dbReference type="ARBA" id="ARBA00023145"/>
    </source>
</evidence>
<evidence type="ECO:0000256" key="1">
    <source>
        <dbReference type="ARBA" id="ARBA00001910"/>
    </source>
</evidence>
<evidence type="ECO:0000256" key="2">
    <source>
        <dbReference type="ARBA" id="ARBA00002451"/>
    </source>
</evidence>
<feature type="binding site" evidence="15">
    <location>
        <position position="611"/>
    </location>
    <ligand>
        <name>Ca(2+)</name>
        <dbReference type="ChEBI" id="CHEBI:29108"/>
    </ligand>
</feature>
<evidence type="ECO:0000256" key="7">
    <source>
        <dbReference type="ARBA" id="ARBA00022723"/>
    </source>
</evidence>
<dbReference type="EC" id="3.4.14.10" evidence="4"/>
<dbReference type="STRING" id="1314777.A0A164QKC3"/>
<sequence length="630" mass="67651">MRSILSALFLLSSYTAIVVALPHSSSIAARSLDLALKDKLHVPPRKWIKGPPAPADHIIHLKFGIKQNEQGLEAIREHLSKSSDPSHELYTSHLSHSEILSLTAPSPTSLSLLSSWLSDHSISPQTHTHSSSLSGDFLTVSLPIEKAEKLLNASYSVYEHCETGAKIVRTEEYWVPRFVDEVVDFVAPTTWFSRMHANKKPARFIPFTGADGADGAESTGADVGVGVDASGIAGVNISAICDVNSVTSVCLRTFYGSIDYVVKAADKNLVGVTGYLGETALKSDLQLFLSSERPEASNHTFSVSLINGGQNPQVLNSTQIEEGIGQEANLDTQTVFGVTFPTPEVFFSTGGSPPFIPDDFTPTDTNEPYLQWVEFMMDQKKLPSVVTTSYDDDEQTVPFALASRVCTAFMLLSARGVSLLFASGDEGVGPNGTGEDDVCLSNDGRNRSVFLPEFPSTCPFVTSVGATQNFNPEIAVTQPTFDFFSGGGFSNYFPRPAYQDAEVGAYVRSLGRMNEGLFNPNGRAIPDVSAQGLNFKIAWNGKFGAISGTSASTPLFSSFVTLLNDARLARGQQPLGFLNPWLYSIGKKGLNDITQGASVGCNTGGFPAAKGWDAVTGLGTPNFKELLKLI</sequence>
<dbReference type="EMBL" id="KV419425">
    <property type="protein sequence ID" value="KZS89735.1"/>
    <property type="molecule type" value="Genomic_DNA"/>
</dbReference>
<evidence type="ECO:0000256" key="16">
    <source>
        <dbReference type="SAM" id="SignalP"/>
    </source>
</evidence>
<evidence type="ECO:0000256" key="12">
    <source>
        <dbReference type="ARBA" id="ARBA00023026"/>
    </source>
</evidence>
<feature type="signal peptide" evidence="16">
    <location>
        <begin position="1"/>
        <end position="20"/>
    </location>
</feature>
<evidence type="ECO:0000256" key="5">
    <source>
        <dbReference type="ARBA" id="ARBA00022525"/>
    </source>
</evidence>
<name>A0A164QKC3_9AGAM</name>
<evidence type="ECO:0000256" key="15">
    <source>
        <dbReference type="PROSITE-ProRule" id="PRU01032"/>
    </source>
</evidence>
<keyword evidence="9 15" id="KW-0378">Hydrolase</keyword>
<keyword evidence="8 16" id="KW-0732">Signal</keyword>
<dbReference type="Pfam" id="PF09286">
    <property type="entry name" value="Pro-kuma_activ"/>
    <property type="match status" value="1"/>
</dbReference>
<dbReference type="PROSITE" id="PS51695">
    <property type="entry name" value="SEDOLISIN"/>
    <property type="match status" value="1"/>
</dbReference>